<sequence length="172" mass="19044">MKNPKTLDLPKVPWSEFRTQRLDDLLVAGRVGAANREQLTATGLRHTAGRTSDEVEQWACATRRRSGPYFTRRWAYESSPLRDGAARDGKVSSVRLVGFVRSGSVLLTPTKKGARNKEIMKKSLEAKTVTCASVLKGWCACTLQHRCVRTRNPVRAHSSNLDGTQNGADVYA</sequence>
<evidence type="ECO:0000313" key="1">
    <source>
        <dbReference type="EMBL" id="MED6146602.1"/>
    </source>
</evidence>
<protein>
    <submittedName>
        <fullName evidence="1">Uncharacterized protein</fullName>
    </submittedName>
</protein>
<evidence type="ECO:0000313" key="2">
    <source>
        <dbReference type="Proteomes" id="UP001341840"/>
    </source>
</evidence>
<gene>
    <name evidence="1" type="ORF">PIB30_035986</name>
</gene>
<accession>A0ABU6TD09</accession>
<dbReference type="Proteomes" id="UP001341840">
    <property type="component" value="Unassembled WGS sequence"/>
</dbReference>
<organism evidence="1 2">
    <name type="scientific">Stylosanthes scabra</name>
    <dbReference type="NCBI Taxonomy" id="79078"/>
    <lineage>
        <taxon>Eukaryota</taxon>
        <taxon>Viridiplantae</taxon>
        <taxon>Streptophyta</taxon>
        <taxon>Embryophyta</taxon>
        <taxon>Tracheophyta</taxon>
        <taxon>Spermatophyta</taxon>
        <taxon>Magnoliopsida</taxon>
        <taxon>eudicotyledons</taxon>
        <taxon>Gunneridae</taxon>
        <taxon>Pentapetalae</taxon>
        <taxon>rosids</taxon>
        <taxon>fabids</taxon>
        <taxon>Fabales</taxon>
        <taxon>Fabaceae</taxon>
        <taxon>Papilionoideae</taxon>
        <taxon>50 kb inversion clade</taxon>
        <taxon>dalbergioids sensu lato</taxon>
        <taxon>Dalbergieae</taxon>
        <taxon>Pterocarpus clade</taxon>
        <taxon>Stylosanthes</taxon>
    </lineage>
</organism>
<reference evidence="1 2" key="1">
    <citation type="journal article" date="2023" name="Plants (Basel)">
        <title>Bridging the Gap: Combining Genomics and Transcriptomics Approaches to Understand Stylosanthes scabra, an Orphan Legume from the Brazilian Caatinga.</title>
        <authorList>
            <person name="Ferreira-Neto J.R.C."/>
            <person name="da Silva M.D."/>
            <person name="Binneck E."/>
            <person name="de Melo N.F."/>
            <person name="da Silva R.H."/>
            <person name="de Melo A.L.T.M."/>
            <person name="Pandolfi V."/>
            <person name="Bustamante F.O."/>
            <person name="Brasileiro-Vidal A.C."/>
            <person name="Benko-Iseppon A.M."/>
        </authorList>
    </citation>
    <scope>NUCLEOTIDE SEQUENCE [LARGE SCALE GENOMIC DNA]</scope>
    <source>
        <tissue evidence="1">Leaves</tissue>
    </source>
</reference>
<proteinExistence type="predicted"/>
<keyword evidence="2" id="KW-1185">Reference proteome</keyword>
<comment type="caution">
    <text evidence="1">The sequence shown here is derived from an EMBL/GenBank/DDBJ whole genome shotgun (WGS) entry which is preliminary data.</text>
</comment>
<dbReference type="EMBL" id="JASCZI010090795">
    <property type="protein sequence ID" value="MED6146602.1"/>
    <property type="molecule type" value="Genomic_DNA"/>
</dbReference>
<name>A0ABU6TD09_9FABA</name>